<keyword evidence="1" id="KW-0812">Transmembrane</keyword>
<keyword evidence="1" id="KW-0472">Membrane</keyword>
<feature type="transmembrane region" description="Helical" evidence="1">
    <location>
        <begin position="181"/>
        <end position="199"/>
    </location>
</feature>
<dbReference type="EMBL" id="MGGL01000004">
    <property type="protein sequence ID" value="OGM27332.1"/>
    <property type="molecule type" value="Genomic_DNA"/>
</dbReference>
<feature type="transmembrane region" description="Helical" evidence="1">
    <location>
        <begin position="60"/>
        <end position="76"/>
    </location>
</feature>
<keyword evidence="1" id="KW-1133">Transmembrane helix</keyword>
<feature type="transmembrane region" description="Helical" evidence="1">
    <location>
        <begin position="6"/>
        <end position="23"/>
    </location>
</feature>
<feature type="transmembrane region" description="Helical" evidence="1">
    <location>
        <begin position="35"/>
        <end position="54"/>
    </location>
</feature>
<protein>
    <submittedName>
        <fullName evidence="2">Uncharacterized protein</fullName>
    </submittedName>
</protein>
<feature type="transmembrane region" description="Helical" evidence="1">
    <location>
        <begin position="148"/>
        <end position="169"/>
    </location>
</feature>
<evidence type="ECO:0000313" key="3">
    <source>
        <dbReference type="Proteomes" id="UP000179221"/>
    </source>
</evidence>
<proteinExistence type="predicted"/>
<comment type="caution">
    <text evidence="2">The sequence shown here is derived from an EMBL/GenBank/DDBJ whole genome shotgun (WGS) entry which is preliminary data.</text>
</comment>
<feature type="transmembrane region" description="Helical" evidence="1">
    <location>
        <begin position="115"/>
        <end position="136"/>
    </location>
</feature>
<gene>
    <name evidence="2" type="ORF">A2628_00830</name>
</gene>
<accession>A0A1F7YJ93</accession>
<feature type="transmembrane region" description="Helical" evidence="1">
    <location>
        <begin position="88"/>
        <end position="109"/>
    </location>
</feature>
<dbReference type="AlphaFoldDB" id="A0A1F7YJ93"/>
<evidence type="ECO:0000313" key="2">
    <source>
        <dbReference type="EMBL" id="OGM27332.1"/>
    </source>
</evidence>
<name>A0A1F7YJ93_9BACT</name>
<organism evidence="2 3">
    <name type="scientific">Candidatus Woesebacteria bacterium RIFCSPHIGHO2_01_FULL_40_22</name>
    <dbReference type="NCBI Taxonomy" id="1802499"/>
    <lineage>
        <taxon>Bacteria</taxon>
        <taxon>Candidatus Woeseibacteriota</taxon>
    </lineage>
</organism>
<dbReference type="Proteomes" id="UP000179221">
    <property type="component" value="Unassembled WGS sequence"/>
</dbReference>
<sequence length="201" mass="22958">MLINVLSIAINLFGVVLAFFFFWRRLKEDYIPDQIFTLAFWVLFTFLASLALALLFVHTLAFWLPLVTSLTVLIYLSKRSGMHFFEVLEAGILSFLAWFFIFSLSLLIANRSSQVFSLIGINLISLTLFFLVDAHYKKITWYRSGRAGFTGMFVVGLYFLVRSGVALLSPNMLIFMTEYDVFISGIISFTAFLTIFNLAKA</sequence>
<reference evidence="2 3" key="1">
    <citation type="journal article" date="2016" name="Nat. Commun.">
        <title>Thousands of microbial genomes shed light on interconnected biogeochemical processes in an aquifer system.</title>
        <authorList>
            <person name="Anantharaman K."/>
            <person name="Brown C.T."/>
            <person name="Hug L.A."/>
            <person name="Sharon I."/>
            <person name="Castelle C.J."/>
            <person name="Probst A.J."/>
            <person name="Thomas B.C."/>
            <person name="Singh A."/>
            <person name="Wilkins M.J."/>
            <person name="Karaoz U."/>
            <person name="Brodie E.L."/>
            <person name="Williams K.H."/>
            <person name="Hubbard S.S."/>
            <person name="Banfield J.F."/>
        </authorList>
    </citation>
    <scope>NUCLEOTIDE SEQUENCE [LARGE SCALE GENOMIC DNA]</scope>
</reference>
<evidence type="ECO:0000256" key="1">
    <source>
        <dbReference type="SAM" id="Phobius"/>
    </source>
</evidence>